<feature type="domain" description="AB hydrolase-1" evidence="1">
    <location>
        <begin position="25"/>
        <end position="269"/>
    </location>
</feature>
<keyword evidence="3" id="KW-1185">Reference proteome</keyword>
<reference evidence="2 3" key="1">
    <citation type="submission" date="2024-02" db="EMBL/GenBank/DDBJ databases">
        <title>De novo assembly and annotation of 12 fungi associated with fruit tree decline syndrome in Ontario, Canada.</title>
        <authorList>
            <person name="Sulman M."/>
            <person name="Ellouze W."/>
            <person name="Ilyukhin E."/>
        </authorList>
    </citation>
    <scope>NUCLEOTIDE SEQUENCE [LARGE SCALE GENOMIC DNA]</scope>
    <source>
        <strain evidence="2 3">M169</strain>
    </source>
</reference>
<evidence type="ECO:0000313" key="3">
    <source>
        <dbReference type="Proteomes" id="UP001430848"/>
    </source>
</evidence>
<evidence type="ECO:0000313" key="2">
    <source>
        <dbReference type="EMBL" id="KAK7719379.1"/>
    </source>
</evidence>
<dbReference type="InterPro" id="IPR029058">
    <property type="entry name" value="AB_hydrolase_fold"/>
</dbReference>
<name>A0ABR1NXT2_DIAER</name>
<evidence type="ECO:0000259" key="1">
    <source>
        <dbReference type="Pfam" id="PF12697"/>
    </source>
</evidence>
<sequence length="281" mass="29368">MVLSFLPVQGALLAYQCFGTGPILLTIPGANGDAAIFNEVAPYLAQDFTVCTYDRRGYSNSTLTGNATAEDLAMPYRLQRDADDAAALLSYVSGGDPGLVFGTSSGAVVALELLQRHAGLVDFLIAHEPPLAHVLGGAWAEETYSVFEGIYQTFLADGVDAAALGFLGPGAANSTDVETQAAYHALVDPANRGNAELFFGHEIAAYTAVNESIPELVGLKGKFVMDIGETCNIPSCNISAILASEVGVDLYVTPGGHLGYVSEPEGFAEKVLSIFTAHGRA</sequence>
<gene>
    <name evidence="2" type="ORF">SLS63_010128</name>
</gene>
<protein>
    <recommendedName>
        <fullName evidence="1">AB hydrolase-1 domain-containing protein</fullName>
    </recommendedName>
</protein>
<dbReference type="Proteomes" id="UP001430848">
    <property type="component" value="Unassembled WGS sequence"/>
</dbReference>
<dbReference type="SUPFAM" id="SSF53474">
    <property type="entry name" value="alpha/beta-Hydrolases"/>
    <property type="match status" value="1"/>
</dbReference>
<organism evidence="2 3">
    <name type="scientific">Diaporthe eres</name>
    <name type="common">Phomopsis oblonga</name>
    <dbReference type="NCBI Taxonomy" id="83184"/>
    <lineage>
        <taxon>Eukaryota</taxon>
        <taxon>Fungi</taxon>
        <taxon>Dikarya</taxon>
        <taxon>Ascomycota</taxon>
        <taxon>Pezizomycotina</taxon>
        <taxon>Sordariomycetes</taxon>
        <taxon>Sordariomycetidae</taxon>
        <taxon>Diaporthales</taxon>
        <taxon>Diaporthaceae</taxon>
        <taxon>Diaporthe</taxon>
        <taxon>Diaporthe eres species complex</taxon>
    </lineage>
</organism>
<dbReference type="Gene3D" id="3.40.50.1820">
    <property type="entry name" value="alpha/beta hydrolase"/>
    <property type="match status" value="1"/>
</dbReference>
<dbReference type="InterPro" id="IPR000073">
    <property type="entry name" value="AB_hydrolase_1"/>
</dbReference>
<dbReference type="Pfam" id="PF12697">
    <property type="entry name" value="Abhydrolase_6"/>
    <property type="match status" value="1"/>
</dbReference>
<proteinExistence type="predicted"/>
<accession>A0ABR1NXT2</accession>
<comment type="caution">
    <text evidence="2">The sequence shown here is derived from an EMBL/GenBank/DDBJ whole genome shotgun (WGS) entry which is preliminary data.</text>
</comment>
<dbReference type="EMBL" id="JAKNSF020000080">
    <property type="protein sequence ID" value="KAK7719379.1"/>
    <property type="molecule type" value="Genomic_DNA"/>
</dbReference>